<dbReference type="AlphaFoldDB" id="A0A9Q0BT62"/>
<sequence>MGLFSSRAVGTRTQHRTAQQPEQSAYNS</sequence>
<evidence type="ECO:0000313" key="3">
    <source>
        <dbReference type="Proteomes" id="UP001059596"/>
    </source>
</evidence>
<keyword evidence="3" id="KW-1185">Reference proteome</keyword>
<comment type="caution">
    <text evidence="2">The sequence shown here is derived from an EMBL/GenBank/DDBJ whole genome shotgun (WGS) entry which is preliminary data.</text>
</comment>
<evidence type="ECO:0000313" key="2">
    <source>
        <dbReference type="EMBL" id="KAI8043236.1"/>
    </source>
</evidence>
<gene>
    <name evidence="2" type="ORF">M5D96_004563</name>
</gene>
<protein>
    <submittedName>
        <fullName evidence="2">Uncharacterized protein</fullName>
    </submittedName>
</protein>
<proteinExistence type="predicted"/>
<feature type="region of interest" description="Disordered" evidence="1">
    <location>
        <begin position="1"/>
        <end position="28"/>
    </location>
</feature>
<dbReference type="EMBL" id="JAMKOV010000002">
    <property type="protein sequence ID" value="KAI8043236.1"/>
    <property type="molecule type" value="Genomic_DNA"/>
</dbReference>
<feature type="compositionally biased region" description="Polar residues" evidence="1">
    <location>
        <begin position="16"/>
        <end position="28"/>
    </location>
</feature>
<dbReference type="Proteomes" id="UP001059596">
    <property type="component" value="Unassembled WGS sequence"/>
</dbReference>
<name>A0A9Q0BT62_9MUSC</name>
<evidence type="ECO:0000256" key="1">
    <source>
        <dbReference type="SAM" id="MobiDB-lite"/>
    </source>
</evidence>
<accession>A0A9Q0BT62</accession>
<organism evidence="2 3">
    <name type="scientific">Drosophila gunungcola</name>
    <name type="common">fruit fly</name>
    <dbReference type="NCBI Taxonomy" id="103775"/>
    <lineage>
        <taxon>Eukaryota</taxon>
        <taxon>Metazoa</taxon>
        <taxon>Ecdysozoa</taxon>
        <taxon>Arthropoda</taxon>
        <taxon>Hexapoda</taxon>
        <taxon>Insecta</taxon>
        <taxon>Pterygota</taxon>
        <taxon>Neoptera</taxon>
        <taxon>Endopterygota</taxon>
        <taxon>Diptera</taxon>
        <taxon>Brachycera</taxon>
        <taxon>Muscomorpha</taxon>
        <taxon>Ephydroidea</taxon>
        <taxon>Drosophilidae</taxon>
        <taxon>Drosophila</taxon>
        <taxon>Sophophora</taxon>
    </lineage>
</organism>
<reference evidence="2" key="1">
    <citation type="journal article" date="2023" name="Genome Biol. Evol.">
        <title>Long-read-based Genome Assembly of Drosophila gunungcola Reveals Fewer Chemosensory Genes in Flower-breeding Species.</title>
        <authorList>
            <person name="Negi A."/>
            <person name="Liao B.Y."/>
            <person name="Yeh S.D."/>
        </authorList>
    </citation>
    <scope>NUCLEOTIDE SEQUENCE</scope>
    <source>
        <strain evidence="2">Sukarami</strain>
    </source>
</reference>